<keyword evidence="9" id="KW-1185">Reference proteome</keyword>
<dbReference type="PROSITE" id="PS51007">
    <property type="entry name" value="CYTC"/>
    <property type="match status" value="1"/>
</dbReference>
<dbReference type="RefSeq" id="WP_283443226.1">
    <property type="nucleotide sequence ID" value="NZ_FXUL01000012.1"/>
</dbReference>
<keyword evidence="2 5" id="KW-0349">Heme</keyword>
<keyword evidence="4 5" id="KW-0408">Iron</keyword>
<dbReference type="Gene3D" id="1.10.760.10">
    <property type="entry name" value="Cytochrome c-like domain"/>
    <property type="match status" value="1"/>
</dbReference>
<evidence type="ECO:0000313" key="9">
    <source>
        <dbReference type="Proteomes" id="UP001158049"/>
    </source>
</evidence>
<comment type="caution">
    <text evidence="8">The sequence shown here is derived from an EMBL/GenBank/DDBJ whole genome shotgun (WGS) entry which is preliminary data.</text>
</comment>
<sequence>MNLPTFQRTVQRCRHAGALVLGLVVAAGGLGAGAASAAARWGADYFPDVTLTTHEGRPVRLYDDLLKGKAVAINVIYTSCTDECPLETARMAEVQRLIGQHAGKDVLFYSISIDPEHDTPAVLKAYAEKFNVGPGWLFLTGKKDDIKLVTRKLGLSRSSDAANRDGHASSLMLGNEPAGQWMRNSAVDNPRFLAATMGNFFGWAKDAPAASYAAAQALDVTRAQFTFQSRCAACHTIGDGDRIGPDLMGVTERRERGWLDRYLREPEKVLAAGDPTAKALFDKYRQVRMPNLKLGEEDVDVLLAYIKTASAQRTPAAPSARQAHGHQHHHH</sequence>
<dbReference type="Proteomes" id="UP001158049">
    <property type="component" value="Unassembled WGS sequence"/>
</dbReference>
<dbReference type="EMBL" id="FXUL01000012">
    <property type="protein sequence ID" value="SMP66638.1"/>
    <property type="molecule type" value="Genomic_DNA"/>
</dbReference>
<dbReference type="Pfam" id="PF00034">
    <property type="entry name" value="Cytochrom_C"/>
    <property type="match status" value="1"/>
</dbReference>
<evidence type="ECO:0000256" key="2">
    <source>
        <dbReference type="ARBA" id="ARBA00022617"/>
    </source>
</evidence>
<feature type="domain" description="Cytochrome c" evidence="7">
    <location>
        <begin position="218"/>
        <end position="310"/>
    </location>
</feature>
<evidence type="ECO:0000256" key="3">
    <source>
        <dbReference type="ARBA" id="ARBA00022723"/>
    </source>
</evidence>
<organism evidence="8 9">
    <name type="scientific">Noviherbaspirillum suwonense</name>
    <dbReference type="NCBI Taxonomy" id="1224511"/>
    <lineage>
        <taxon>Bacteria</taxon>
        <taxon>Pseudomonadati</taxon>
        <taxon>Pseudomonadota</taxon>
        <taxon>Betaproteobacteria</taxon>
        <taxon>Burkholderiales</taxon>
        <taxon>Oxalobacteraceae</taxon>
        <taxon>Noviherbaspirillum</taxon>
    </lineage>
</organism>
<reference evidence="8 9" key="1">
    <citation type="submission" date="2017-05" db="EMBL/GenBank/DDBJ databases">
        <authorList>
            <person name="Varghese N."/>
            <person name="Submissions S."/>
        </authorList>
    </citation>
    <scope>NUCLEOTIDE SEQUENCE [LARGE SCALE GENOMIC DNA]</scope>
    <source>
        <strain evidence="8 9">DSM 26001</strain>
    </source>
</reference>
<dbReference type="InterPro" id="IPR036249">
    <property type="entry name" value="Thioredoxin-like_sf"/>
</dbReference>
<comment type="similarity">
    <text evidence="1">Belongs to the SCO1/2 family.</text>
</comment>
<dbReference type="InterPro" id="IPR009056">
    <property type="entry name" value="Cyt_c-like_dom"/>
</dbReference>
<accession>A0ABY1QFQ2</accession>
<keyword evidence="3 5" id="KW-0479">Metal-binding</keyword>
<dbReference type="SUPFAM" id="SSF52833">
    <property type="entry name" value="Thioredoxin-like"/>
    <property type="match status" value="1"/>
</dbReference>
<evidence type="ECO:0000256" key="5">
    <source>
        <dbReference type="PROSITE-ProRule" id="PRU00433"/>
    </source>
</evidence>
<name>A0ABY1QFQ2_9BURK</name>
<protein>
    <submittedName>
        <fullName evidence="8">Protein SCO1/2</fullName>
    </submittedName>
</protein>
<dbReference type="InterPro" id="IPR003782">
    <property type="entry name" value="SCO1/SenC"/>
</dbReference>
<dbReference type="PANTHER" id="PTHR12151">
    <property type="entry name" value="ELECTRON TRANSPORT PROTIN SCO1/SENC FAMILY MEMBER"/>
    <property type="match status" value="1"/>
</dbReference>
<proteinExistence type="inferred from homology"/>
<dbReference type="Pfam" id="PF02630">
    <property type="entry name" value="SCO1-SenC"/>
    <property type="match status" value="1"/>
</dbReference>
<evidence type="ECO:0000259" key="7">
    <source>
        <dbReference type="PROSITE" id="PS51007"/>
    </source>
</evidence>
<feature type="chain" id="PRO_5047271628" evidence="6">
    <location>
        <begin position="38"/>
        <end position="331"/>
    </location>
</feature>
<evidence type="ECO:0000256" key="6">
    <source>
        <dbReference type="SAM" id="SignalP"/>
    </source>
</evidence>
<evidence type="ECO:0000313" key="8">
    <source>
        <dbReference type="EMBL" id="SMP66638.1"/>
    </source>
</evidence>
<dbReference type="Gene3D" id="3.40.30.10">
    <property type="entry name" value="Glutaredoxin"/>
    <property type="match status" value="1"/>
</dbReference>
<dbReference type="CDD" id="cd02968">
    <property type="entry name" value="SCO"/>
    <property type="match status" value="1"/>
</dbReference>
<gene>
    <name evidence="8" type="ORF">SAMN06295970_11224</name>
</gene>
<dbReference type="InterPro" id="IPR036909">
    <property type="entry name" value="Cyt_c-like_dom_sf"/>
</dbReference>
<keyword evidence="6" id="KW-0732">Signal</keyword>
<evidence type="ECO:0000256" key="1">
    <source>
        <dbReference type="ARBA" id="ARBA00010996"/>
    </source>
</evidence>
<dbReference type="SUPFAM" id="SSF46626">
    <property type="entry name" value="Cytochrome c"/>
    <property type="match status" value="1"/>
</dbReference>
<feature type="signal peptide" evidence="6">
    <location>
        <begin position="1"/>
        <end position="37"/>
    </location>
</feature>
<dbReference type="PANTHER" id="PTHR12151:SF5">
    <property type="entry name" value="AT19154P"/>
    <property type="match status" value="1"/>
</dbReference>
<evidence type="ECO:0000256" key="4">
    <source>
        <dbReference type="ARBA" id="ARBA00023004"/>
    </source>
</evidence>